<dbReference type="Gene3D" id="1.10.3720.10">
    <property type="entry name" value="MetI-like"/>
    <property type="match status" value="1"/>
</dbReference>
<gene>
    <name evidence="9" type="ORF">SH1V18_33420</name>
</gene>
<dbReference type="EMBL" id="BRLB01000012">
    <property type="protein sequence ID" value="GKX30862.1"/>
    <property type="molecule type" value="Genomic_DNA"/>
</dbReference>
<keyword evidence="3" id="KW-1003">Cell membrane</keyword>
<keyword evidence="10" id="KW-1185">Reference proteome</keyword>
<dbReference type="CDD" id="cd06261">
    <property type="entry name" value="TM_PBP2"/>
    <property type="match status" value="1"/>
</dbReference>
<evidence type="ECO:0000256" key="3">
    <source>
        <dbReference type="ARBA" id="ARBA00022475"/>
    </source>
</evidence>
<evidence type="ECO:0000256" key="6">
    <source>
        <dbReference type="ARBA" id="ARBA00023136"/>
    </source>
</evidence>
<feature type="transmembrane region" description="Helical" evidence="7">
    <location>
        <begin position="158"/>
        <end position="178"/>
    </location>
</feature>
<dbReference type="PANTHER" id="PTHR30193">
    <property type="entry name" value="ABC TRANSPORTER PERMEASE PROTEIN"/>
    <property type="match status" value="1"/>
</dbReference>
<evidence type="ECO:0000313" key="10">
    <source>
        <dbReference type="Proteomes" id="UP001144256"/>
    </source>
</evidence>
<keyword evidence="4 7" id="KW-0812">Transmembrane</keyword>
<keyword evidence="6 7" id="KW-0472">Membrane</keyword>
<evidence type="ECO:0000313" key="9">
    <source>
        <dbReference type="EMBL" id="GKX30862.1"/>
    </source>
</evidence>
<keyword evidence="5 7" id="KW-1133">Transmembrane helix</keyword>
<dbReference type="GO" id="GO:0005886">
    <property type="term" value="C:plasma membrane"/>
    <property type="evidence" value="ECO:0007669"/>
    <property type="project" value="UniProtKB-SubCell"/>
</dbReference>
<dbReference type="PANTHER" id="PTHR30193:SF37">
    <property type="entry name" value="INNER MEMBRANE ABC TRANSPORTER PERMEASE PROTEIN YCJO"/>
    <property type="match status" value="1"/>
</dbReference>
<comment type="similarity">
    <text evidence="7">Belongs to the binding-protein-dependent transport system permease family.</text>
</comment>
<dbReference type="Proteomes" id="UP001144256">
    <property type="component" value="Unassembled WGS sequence"/>
</dbReference>
<comment type="caution">
    <text evidence="9">The sequence shown here is derived from an EMBL/GenBank/DDBJ whole genome shotgun (WGS) entry which is preliminary data.</text>
</comment>
<dbReference type="AlphaFoldDB" id="A0A9W5YBC7"/>
<dbReference type="InterPro" id="IPR051393">
    <property type="entry name" value="ABC_transporter_permease"/>
</dbReference>
<dbReference type="Pfam" id="PF00528">
    <property type="entry name" value="BPD_transp_1"/>
    <property type="match status" value="1"/>
</dbReference>
<name>A0A9W5YBC7_9FIRM</name>
<feature type="transmembrane region" description="Helical" evidence="7">
    <location>
        <begin position="264"/>
        <end position="281"/>
    </location>
</feature>
<evidence type="ECO:0000256" key="4">
    <source>
        <dbReference type="ARBA" id="ARBA00022692"/>
    </source>
</evidence>
<evidence type="ECO:0000256" key="5">
    <source>
        <dbReference type="ARBA" id="ARBA00022989"/>
    </source>
</evidence>
<dbReference type="GO" id="GO:0055085">
    <property type="term" value="P:transmembrane transport"/>
    <property type="evidence" value="ECO:0007669"/>
    <property type="project" value="InterPro"/>
</dbReference>
<protein>
    <submittedName>
        <fullName evidence="9">ABC transporter permease</fullName>
    </submittedName>
</protein>
<sequence>MFDNRNRQKNIIIVSFLIIPTILLALFVIYPLFKLFYLSFTDWDGMSKTIGFVGTNNYIDVFKDNDVWVSLRNNGIYFVIHLMFIPIEMFIAFLLDDKVRFSKTFKGIVFLPYIINGVAVAYMFSFLYSSQGGVLNEILALFGANPVKWISSEETVNFSLSAVSIWRFCGIHIILFLAGIQSISKEMLEAARVDGASSFKVFSKIVIPNIRTVIEIILFLNVRGALMIFDIPFVMTSGGPGTSSTTFTLYTIQQAFKYSHFGKASAMAVVLLVMIVILSTIQKKIISEKR</sequence>
<dbReference type="PROSITE" id="PS50928">
    <property type="entry name" value="ABC_TM1"/>
    <property type="match status" value="1"/>
</dbReference>
<feature type="domain" description="ABC transmembrane type-1" evidence="8">
    <location>
        <begin position="70"/>
        <end position="282"/>
    </location>
</feature>
<feature type="transmembrane region" description="Helical" evidence="7">
    <location>
        <begin position="213"/>
        <end position="235"/>
    </location>
</feature>
<organism evidence="9 10">
    <name type="scientific">Vallitalea longa</name>
    <dbReference type="NCBI Taxonomy" id="2936439"/>
    <lineage>
        <taxon>Bacteria</taxon>
        <taxon>Bacillati</taxon>
        <taxon>Bacillota</taxon>
        <taxon>Clostridia</taxon>
        <taxon>Lachnospirales</taxon>
        <taxon>Vallitaleaceae</taxon>
        <taxon>Vallitalea</taxon>
    </lineage>
</organism>
<evidence type="ECO:0000256" key="1">
    <source>
        <dbReference type="ARBA" id="ARBA00004651"/>
    </source>
</evidence>
<comment type="subcellular location">
    <subcellularLocation>
        <location evidence="1 7">Cell membrane</location>
        <topology evidence="1 7">Multi-pass membrane protein</topology>
    </subcellularLocation>
</comment>
<dbReference type="InterPro" id="IPR035906">
    <property type="entry name" value="MetI-like_sf"/>
</dbReference>
<dbReference type="InterPro" id="IPR000515">
    <property type="entry name" value="MetI-like"/>
</dbReference>
<dbReference type="SUPFAM" id="SSF161098">
    <property type="entry name" value="MetI-like"/>
    <property type="match status" value="1"/>
</dbReference>
<evidence type="ECO:0000256" key="2">
    <source>
        <dbReference type="ARBA" id="ARBA00022448"/>
    </source>
</evidence>
<accession>A0A9W5YBC7</accession>
<evidence type="ECO:0000259" key="8">
    <source>
        <dbReference type="PROSITE" id="PS50928"/>
    </source>
</evidence>
<evidence type="ECO:0000256" key="7">
    <source>
        <dbReference type="RuleBase" id="RU363032"/>
    </source>
</evidence>
<keyword evidence="2 7" id="KW-0813">Transport</keyword>
<proteinExistence type="inferred from homology"/>
<reference evidence="9" key="1">
    <citation type="submission" date="2022-06" db="EMBL/GenBank/DDBJ databases">
        <title>Vallitalea longa sp. nov., an anaerobic bacterium isolated from marine sediment.</title>
        <authorList>
            <person name="Hirano S."/>
            <person name="Terahara T."/>
            <person name="Mori K."/>
            <person name="Hamada M."/>
            <person name="Matsumoto R."/>
            <person name="Kobayashi T."/>
        </authorList>
    </citation>
    <scope>NUCLEOTIDE SEQUENCE</scope>
    <source>
        <strain evidence="9">SH18-1</strain>
    </source>
</reference>
<feature type="transmembrane region" description="Helical" evidence="7">
    <location>
        <begin position="107"/>
        <end position="128"/>
    </location>
</feature>
<feature type="transmembrane region" description="Helical" evidence="7">
    <location>
        <begin position="12"/>
        <end position="33"/>
    </location>
</feature>
<feature type="transmembrane region" description="Helical" evidence="7">
    <location>
        <begin position="75"/>
        <end position="95"/>
    </location>
</feature>
<dbReference type="RefSeq" id="WP_281817396.1">
    <property type="nucleotide sequence ID" value="NZ_BRLB01000012.1"/>
</dbReference>